<reference evidence="3 4" key="1">
    <citation type="journal article" date="2016" name="Antonie Van Leeuwenhoek">
        <title>Bacillus depressus sp. nov., isolated from soil of a sunflower field.</title>
        <authorList>
            <person name="Wei X."/>
            <person name="Xin D."/>
            <person name="Xin Y."/>
            <person name="Zhang H."/>
            <person name="Wang T."/>
            <person name="Zhang J."/>
        </authorList>
    </citation>
    <scope>NUCLEOTIDE SEQUENCE [LARGE SCALE GENOMIC DNA]</scope>
    <source>
        <strain evidence="3 4">BZ1</strain>
    </source>
</reference>
<dbReference type="PIRSF" id="PIRSF020979">
    <property type="entry name" value="UCP020979"/>
    <property type="match status" value="1"/>
</dbReference>
<organism evidence="3 4">
    <name type="scientific">Cytobacillus depressus</name>
    <dbReference type="NCBI Taxonomy" id="1602942"/>
    <lineage>
        <taxon>Bacteria</taxon>
        <taxon>Bacillati</taxon>
        <taxon>Bacillota</taxon>
        <taxon>Bacilli</taxon>
        <taxon>Bacillales</taxon>
        <taxon>Bacillaceae</taxon>
        <taxon>Cytobacillus</taxon>
    </lineage>
</organism>
<dbReference type="InterPro" id="IPR048336">
    <property type="entry name" value="StiP-like"/>
</dbReference>
<sequence length="384" mass="44296">MLKWFSLVEVKELNSQIDNKIMFGSYKKEDVIFLLKDVSDFQLEGTIESREKQIQLGRHYSETLPIEYQPPASYIQLFRETLMEYKEKVALCTGIVAEQIYQLKGEDTVLVSLARAGTPVGALIKRYLKERYNKELPHYSVSIIRDRGLDENAIRYIIEKHPNKNIQFIDGWTGKGAISIELTKACQAVYEKFGIRLDDTLAVLADPGHCTTLYGTREDFLIPSACLNSTVSGLVSRTVLNCDIIGQKDFHGAKFYRELAESDLSNEYLDAITNEFPHIFVEAKQRAIQLQTRKEEANFQGMQDVLRIKEEFQIETTHYIKPGVGETTRVLLRRVPWKILMKDIESPFVKHILMLAKERNVEIVHYPEMSYTCCGLIKKVERRQ</sequence>
<accession>A0A6L3VAJ2</accession>
<keyword evidence="4" id="KW-1185">Reference proteome</keyword>
<name>A0A6L3VAJ2_9BACI</name>
<dbReference type="AlphaFoldDB" id="A0A6L3VAJ2"/>
<dbReference type="GO" id="GO:0006508">
    <property type="term" value="P:proteolysis"/>
    <property type="evidence" value="ECO:0007669"/>
    <property type="project" value="UniProtKB-KW"/>
</dbReference>
<evidence type="ECO:0000259" key="1">
    <source>
        <dbReference type="Pfam" id="PF11202"/>
    </source>
</evidence>
<protein>
    <submittedName>
        <fullName evidence="3">Cysteine protease StiP family protein</fullName>
    </submittedName>
</protein>
<comment type="caution">
    <text evidence="3">The sequence shown here is derived from an EMBL/GenBank/DDBJ whole genome shotgun (WGS) entry which is preliminary data.</text>
</comment>
<dbReference type="InterPro" id="IPR028157">
    <property type="entry name" value="PELOTA_dom"/>
</dbReference>
<evidence type="ECO:0000259" key="2">
    <source>
        <dbReference type="Pfam" id="PF15608"/>
    </source>
</evidence>
<dbReference type="EMBL" id="WBOS01000001">
    <property type="protein sequence ID" value="KAB2338192.1"/>
    <property type="molecule type" value="Genomic_DNA"/>
</dbReference>
<dbReference type="Pfam" id="PF11202">
    <property type="entry name" value="StiP"/>
    <property type="match status" value="1"/>
</dbReference>
<gene>
    <name evidence="3" type="ORF">F7731_01075</name>
</gene>
<evidence type="ECO:0000313" key="4">
    <source>
        <dbReference type="Proteomes" id="UP000481030"/>
    </source>
</evidence>
<dbReference type="Proteomes" id="UP000481030">
    <property type="component" value="Unassembled WGS sequence"/>
</dbReference>
<feature type="domain" description="PELOTA RNA-binding" evidence="2">
    <location>
        <begin position="300"/>
        <end position="379"/>
    </location>
</feature>
<dbReference type="OrthoDB" id="1663315at2"/>
<dbReference type="SUPFAM" id="SSF53271">
    <property type="entry name" value="PRTase-like"/>
    <property type="match status" value="1"/>
</dbReference>
<keyword evidence="3" id="KW-0645">Protease</keyword>
<dbReference type="InterPro" id="IPR011215">
    <property type="entry name" value="StiP_N"/>
</dbReference>
<feature type="domain" description="Cysteine protease StiP N-terminal" evidence="1">
    <location>
        <begin position="24"/>
        <end position="272"/>
    </location>
</feature>
<proteinExistence type="predicted"/>
<dbReference type="Pfam" id="PF15608">
    <property type="entry name" value="PELOTA_1"/>
    <property type="match status" value="1"/>
</dbReference>
<dbReference type="InterPro" id="IPR029057">
    <property type="entry name" value="PRTase-like"/>
</dbReference>
<keyword evidence="3" id="KW-0378">Hydrolase</keyword>
<evidence type="ECO:0000313" key="3">
    <source>
        <dbReference type="EMBL" id="KAB2338192.1"/>
    </source>
</evidence>
<dbReference type="GO" id="GO:0008233">
    <property type="term" value="F:peptidase activity"/>
    <property type="evidence" value="ECO:0007669"/>
    <property type="project" value="UniProtKB-KW"/>
</dbReference>